<dbReference type="Proteomes" id="UP001500124">
    <property type="component" value="Unassembled WGS sequence"/>
</dbReference>
<keyword evidence="4" id="KW-1185">Reference proteome</keyword>
<reference evidence="4" key="1">
    <citation type="journal article" date="2019" name="Int. J. Syst. Evol. Microbiol.">
        <title>The Global Catalogue of Microorganisms (GCM) 10K type strain sequencing project: providing services to taxonomists for standard genome sequencing and annotation.</title>
        <authorList>
            <consortium name="The Broad Institute Genomics Platform"/>
            <consortium name="The Broad Institute Genome Sequencing Center for Infectious Disease"/>
            <person name="Wu L."/>
            <person name="Ma J."/>
        </authorList>
    </citation>
    <scope>NUCLEOTIDE SEQUENCE [LARGE SCALE GENOMIC DNA]</scope>
    <source>
        <strain evidence="4">JCM 18410</strain>
    </source>
</reference>
<keyword evidence="2" id="KW-0732">Signal</keyword>
<dbReference type="InterPro" id="IPR006311">
    <property type="entry name" value="TAT_signal"/>
</dbReference>
<keyword evidence="1" id="KW-0812">Transmembrane</keyword>
<dbReference type="PROSITE" id="PS51318">
    <property type="entry name" value="TAT"/>
    <property type="match status" value="1"/>
</dbReference>
<evidence type="ECO:0000256" key="2">
    <source>
        <dbReference type="SAM" id="SignalP"/>
    </source>
</evidence>
<feature type="signal peptide" evidence="2">
    <location>
        <begin position="1"/>
        <end position="34"/>
    </location>
</feature>
<dbReference type="EMBL" id="BAABKC010000002">
    <property type="protein sequence ID" value="GAA5041239.1"/>
    <property type="molecule type" value="Genomic_DNA"/>
</dbReference>
<comment type="caution">
    <text evidence="3">The sequence shown here is derived from an EMBL/GenBank/DDBJ whole genome shotgun (WGS) entry which is preliminary data.</text>
</comment>
<feature type="chain" id="PRO_5047243368" evidence="2">
    <location>
        <begin position="35"/>
        <end position="285"/>
    </location>
</feature>
<keyword evidence="1" id="KW-1133">Transmembrane helix</keyword>
<sequence>MKKNSRRVLTAATSLAAGAGVSLALFLGTGSAHAADLPVPAPTAPSAADLAQAAHAADSAAGRSMAGRFFVHLDQRARRMPVDQAARADITSQAKAKAPEASGDAVPVYSLSADFVTGRAGSAPAQVAYLAVRSVSADGQRAVARVEPQQHGFAVVGMAQGTDELSYTAQAKDGYAFTEPQINAWYRVSGQRVLPLNAAARASVGEHGASLAAYRQLVHERYADKLPGSAYQRSHKFGGVTPATGTASADAATPRALLVGGGGVAAAGAGAALITLVTRRRGGAV</sequence>
<name>A0ABP9JQ14_9ACTN</name>
<evidence type="ECO:0000256" key="1">
    <source>
        <dbReference type="SAM" id="Phobius"/>
    </source>
</evidence>
<organism evidence="3 4">
    <name type="scientific">Streptomyces similanensis</name>
    <dbReference type="NCBI Taxonomy" id="1274988"/>
    <lineage>
        <taxon>Bacteria</taxon>
        <taxon>Bacillati</taxon>
        <taxon>Actinomycetota</taxon>
        <taxon>Actinomycetes</taxon>
        <taxon>Kitasatosporales</taxon>
        <taxon>Streptomycetaceae</taxon>
        <taxon>Streptomyces</taxon>
    </lineage>
</organism>
<proteinExistence type="predicted"/>
<keyword evidence="1" id="KW-0472">Membrane</keyword>
<gene>
    <name evidence="3" type="ORF">GCM10023336_01170</name>
</gene>
<evidence type="ECO:0000313" key="4">
    <source>
        <dbReference type="Proteomes" id="UP001500124"/>
    </source>
</evidence>
<protein>
    <submittedName>
        <fullName evidence="3">Uncharacterized protein</fullName>
    </submittedName>
</protein>
<feature type="transmembrane region" description="Helical" evidence="1">
    <location>
        <begin position="256"/>
        <end position="277"/>
    </location>
</feature>
<evidence type="ECO:0000313" key="3">
    <source>
        <dbReference type="EMBL" id="GAA5041239.1"/>
    </source>
</evidence>
<dbReference type="RefSeq" id="WP_345666521.1">
    <property type="nucleotide sequence ID" value="NZ_BAABKC010000002.1"/>
</dbReference>
<accession>A0ABP9JQ14</accession>